<organism evidence="2 3">
    <name type="scientific">Magnaporthiopsis poae (strain ATCC 64411 / 73-15)</name>
    <name type="common">Kentucky bluegrass fungus</name>
    <name type="synonym">Magnaporthe poae</name>
    <dbReference type="NCBI Taxonomy" id="644358"/>
    <lineage>
        <taxon>Eukaryota</taxon>
        <taxon>Fungi</taxon>
        <taxon>Dikarya</taxon>
        <taxon>Ascomycota</taxon>
        <taxon>Pezizomycotina</taxon>
        <taxon>Sordariomycetes</taxon>
        <taxon>Sordariomycetidae</taxon>
        <taxon>Magnaporthales</taxon>
        <taxon>Magnaporthaceae</taxon>
        <taxon>Magnaporthiopsis</taxon>
    </lineage>
</organism>
<name>A0A0C4DS39_MAGP6</name>
<evidence type="ECO:0000313" key="3">
    <source>
        <dbReference type="Proteomes" id="UP000011715"/>
    </source>
</evidence>
<gene>
    <name evidence="1" type="ORF">MAPG_02714</name>
</gene>
<reference evidence="3" key="1">
    <citation type="submission" date="2010-05" db="EMBL/GenBank/DDBJ databases">
        <title>The genome sequence of Magnaporthe poae strain ATCC 64411.</title>
        <authorList>
            <person name="Ma L.-J."/>
            <person name="Dead R."/>
            <person name="Young S."/>
            <person name="Zeng Q."/>
            <person name="Koehrsen M."/>
            <person name="Alvarado L."/>
            <person name="Berlin A."/>
            <person name="Chapman S.B."/>
            <person name="Chen Z."/>
            <person name="Freedman E."/>
            <person name="Gellesch M."/>
            <person name="Goldberg J."/>
            <person name="Griggs A."/>
            <person name="Gujja S."/>
            <person name="Heilman E.R."/>
            <person name="Heiman D."/>
            <person name="Hepburn T."/>
            <person name="Howarth C."/>
            <person name="Jen D."/>
            <person name="Larson L."/>
            <person name="Mehta T."/>
            <person name="Neiman D."/>
            <person name="Pearson M."/>
            <person name="Roberts A."/>
            <person name="Saif S."/>
            <person name="Shea T."/>
            <person name="Shenoy N."/>
            <person name="Sisk P."/>
            <person name="Stolte C."/>
            <person name="Sykes S."/>
            <person name="Walk T."/>
            <person name="White J."/>
            <person name="Yandava C."/>
            <person name="Haas B."/>
            <person name="Nusbaum C."/>
            <person name="Birren B."/>
        </authorList>
    </citation>
    <scope>NUCLEOTIDE SEQUENCE [LARGE SCALE GENOMIC DNA]</scope>
    <source>
        <strain evidence="3">ATCC 64411 / 73-15</strain>
    </source>
</reference>
<reference evidence="2" key="4">
    <citation type="journal article" date="2015" name="G3 (Bethesda)">
        <title>Genome sequences of three phytopathogenic species of the Magnaporthaceae family of fungi.</title>
        <authorList>
            <person name="Okagaki L.H."/>
            <person name="Nunes C.C."/>
            <person name="Sailsbery J."/>
            <person name="Clay B."/>
            <person name="Brown D."/>
            <person name="John T."/>
            <person name="Oh Y."/>
            <person name="Young N."/>
            <person name="Fitzgerald M."/>
            <person name="Haas B.J."/>
            <person name="Zeng Q."/>
            <person name="Young S."/>
            <person name="Adiconis X."/>
            <person name="Fan L."/>
            <person name="Levin J.Z."/>
            <person name="Mitchell T.K."/>
            <person name="Okubara P.A."/>
            <person name="Farman M.L."/>
            <person name="Kohn L.M."/>
            <person name="Birren B."/>
            <person name="Ma L.-J."/>
            <person name="Dean R.A."/>
        </authorList>
    </citation>
    <scope>NUCLEOTIDE SEQUENCE</scope>
    <source>
        <strain evidence="2">ATCC 64411 / 73-15</strain>
    </source>
</reference>
<reference evidence="2" key="5">
    <citation type="submission" date="2015-06" db="UniProtKB">
        <authorList>
            <consortium name="EnsemblFungi"/>
        </authorList>
    </citation>
    <scope>IDENTIFICATION</scope>
    <source>
        <strain evidence="2">ATCC 64411</strain>
    </source>
</reference>
<sequence length="132" mass="14801">MQAMLTVPTCQTSLLCPSRPAPYPSTPIPSPMIFSGGGSTSPKYLGLHDTQMLTRYLVLFGLDEAIACCFQAWWTNLHRQDLDTQCSKPSNNESSGLRARWYLERWAGESLKRAKSEGHQEVVVGRYIGIYM</sequence>
<dbReference type="VEuPathDB" id="FungiDB:MAPG_02714"/>
<reference evidence="1" key="3">
    <citation type="submission" date="2011-03" db="EMBL/GenBank/DDBJ databases">
        <title>Annotation of Magnaporthe poae ATCC 64411.</title>
        <authorList>
            <person name="Ma L.-J."/>
            <person name="Dead R."/>
            <person name="Young S.K."/>
            <person name="Zeng Q."/>
            <person name="Gargeya S."/>
            <person name="Fitzgerald M."/>
            <person name="Haas B."/>
            <person name="Abouelleil A."/>
            <person name="Alvarado L."/>
            <person name="Arachchi H.M."/>
            <person name="Berlin A."/>
            <person name="Brown A."/>
            <person name="Chapman S.B."/>
            <person name="Chen Z."/>
            <person name="Dunbar C."/>
            <person name="Freedman E."/>
            <person name="Gearin G."/>
            <person name="Gellesch M."/>
            <person name="Goldberg J."/>
            <person name="Griggs A."/>
            <person name="Gujja S."/>
            <person name="Heiman D."/>
            <person name="Howarth C."/>
            <person name="Larson L."/>
            <person name="Lui A."/>
            <person name="MacDonald P.J.P."/>
            <person name="Mehta T."/>
            <person name="Montmayeur A."/>
            <person name="Murphy C."/>
            <person name="Neiman D."/>
            <person name="Pearson M."/>
            <person name="Priest M."/>
            <person name="Roberts A."/>
            <person name="Saif S."/>
            <person name="Shea T."/>
            <person name="Shenoy N."/>
            <person name="Sisk P."/>
            <person name="Stolte C."/>
            <person name="Sykes S."/>
            <person name="Yandava C."/>
            <person name="Wortman J."/>
            <person name="Nusbaum C."/>
            <person name="Birren B."/>
        </authorList>
    </citation>
    <scope>NUCLEOTIDE SEQUENCE</scope>
    <source>
        <strain evidence="1">ATCC 64411</strain>
    </source>
</reference>
<evidence type="ECO:0000313" key="2">
    <source>
        <dbReference type="EnsemblFungi" id="MAPG_02714T0"/>
    </source>
</evidence>
<proteinExistence type="predicted"/>
<accession>A0A0C4DS39</accession>
<dbReference type="EnsemblFungi" id="MAPG_02714T0">
    <property type="protein sequence ID" value="MAPG_02714T0"/>
    <property type="gene ID" value="MAPG_02714"/>
</dbReference>
<evidence type="ECO:0000313" key="1">
    <source>
        <dbReference type="EMBL" id="KLU83661.1"/>
    </source>
</evidence>
<reference evidence="1" key="2">
    <citation type="submission" date="2010-05" db="EMBL/GenBank/DDBJ databases">
        <title>The Genome Sequence of Magnaporthe poae strain ATCC 64411.</title>
        <authorList>
            <consortium name="The Broad Institute Genome Sequencing Platform"/>
            <consortium name="Broad Institute Genome Sequencing Center for Infectious Disease"/>
            <person name="Ma L.-J."/>
            <person name="Dead R."/>
            <person name="Young S."/>
            <person name="Zeng Q."/>
            <person name="Koehrsen M."/>
            <person name="Alvarado L."/>
            <person name="Berlin A."/>
            <person name="Chapman S.B."/>
            <person name="Chen Z."/>
            <person name="Freedman E."/>
            <person name="Gellesch M."/>
            <person name="Goldberg J."/>
            <person name="Griggs A."/>
            <person name="Gujja S."/>
            <person name="Heilman E.R."/>
            <person name="Heiman D."/>
            <person name="Hepburn T."/>
            <person name="Howarth C."/>
            <person name="Jen D."/>
            <person name="Larson L."/>
            <person name="Mehta T."/>
            <person name="Neiman D."/>
            <person name="Pearson M."/>
            <person name="Roberts A."/>
            <person name="Saif S."/>
            <person name="Shea T."/>
            <person name="Shenoy N."/>
            <person name="Sisk P."/>
            <person name="Stolte C."/>
            <person name="Sykes S."/>
            <person name="Walk T."/>
            <person name="White J."/>
            <person name="Yandava C."/>
            <person name="Haas B."/>
            <person name="Nusbaum C."/>
            <person name="Birren B."/>
        </authorList>
    </citation>
    <scope>NUCLEOTIDE SEQUENCE</scope>
    <source>
        <strain evidence="1">ATCC 64411</strain>
    </source>
</reference>
<protein>
    <submittedName>
        <fullName evidence="1 2">Uncharacterized protein</fullName>
    </submittedName>
</protein>
<keyword evidence="3" id="KW-1185">Reference proteome</keyword>
<dbReference type="AlphaFoldDB" id="A0A0C4DS39"/>
<dbReference type="Proteomes" id="UP000011715">
    <property type="component" value="Unassembled WGS sequence"/>
</dbReference>
<dbReference type="EMBL" id="GL876967">
    <property type="protein sequence ID" value="KLU83661.1"/>
    <property type="molecule type" value="Genomic_DNA"/>
</dbReference>
<dbReference type="EMBL" id="ADBL01000664">
    <property type="status" value="NOT_ANNOTATED_CDS"/>
    <property type="molecule type" value="Genomic_DNA"/>
</dbReference>